<dbReference type="CDD" id="cd00033">
    <property type="entry name" value="CCP"/>
    <property type="match status" value="4"/>
</dbReference>
<evidence type="ECO:0000256" key="1">
    <source>
        <dbReference type="ARBA" id="ARBA00022659"/>
    </source>
</evidence>
<protein>
    <recommendedName>
        <fullName evidence="10">Sushi domain-containing protein</fullName>
    </recommendedName>
</protein>
<keyword evidence="8" id="KW-1133">Transmembrane helix</keyword>
<keyword evidence="2 9" id="KW-0732">Signal</keyword>
<evidence type="ECO:0000259" key="10">
    <source>
        <dbReference type="PROSITE" id="PS50923"/>
    </source>
</evidence>
<evidence type="ECO:0000256" key="9">
    <source>
        <dbReference type="SAM" id="SignalP"/>
    </source>
</evidence>
<keyword evidence="8" id="KW-0812">Transmembrane</keyword>
<keyword evidence="4 6" id="KW-1015">Disulfide bond</keyword>
<comment type="caution">
    <text evidence="6">Lacks conserved residue(s) required for the propagation of feature annotation.</text>
</comment>
<feature type="signal peptide" evidence="9">
    <location>
        <begin position="1"/>
        <end position="20"/>
    </location>
</feature>
<evidence type="ECO:0000256" key="7">
    <source>
        <dbReference type="SAM" id="MobiDB-lite"/>
    </source>
</evidence>
<dbReference type="Pfam" id="PF00084">
    <property type="entry name" value="Sushi"/>
    <property type="match status" value="5"/>
</dbReference>
<dbReference type="Proteomes" id="UP001347796">
    <property type="component" value="Unassembled WGS sequence"/>
</dbReference>
<evidence type="ECO:0000256" key="5">
    <source>
        <dbReference type="ARBA" id="ARBA00023180"/>
    </source>
</evidence>
<dbReference type="SMART" id="SM00032">
    <property type="entry name" value="CCP"/>
    <property type="match status" value="5"/>
</dbReference>
<dbReference type="InterPro" id="IPR035976">
    <property type="entry name" value="Sushi/SCR/CCP_sf"/>
</dbReference>
<keyword evidence="1 6" id="KW-0768">Sushi</keyword>
<feature type="domain" description="Sushi" evidence="10">
    <location>
        <begin position="157"/>
        <end position="219"/>
    </location>
</feature>
<evidence type="ECO:0000256" key="6">
    <source>
        <dbReference type="PROSITE-ProRule" id="PRU00302"/>
    </source>
</evidence>
<feature type="compositionally biased region" description="Basic and acidic residues" evidence="7">
    <location>
        <begin position="589"/>
        <end position="600"/>
    </location>
</feature>
<dbReference type="PANTHER" id="PTHR46393:SF7">
    <property type="entry name" value="COMPLEMENT C2"/>
    <property type="match status" value="1"/>
</dbReference>
<feature type="region of interest" description="Disordered" evidence="7">
    <location>
        <begin position="553"/>
        <end position="615"/>
    </location>
</feature>
<feature type="domain" description="Sushi" evidence="10">
    <location>
        <begin position="21"/>
        <end position="79"/>
    </location>
</feature>
<feature type="compositionally biased region" description="Polar residues" evidence="7">
    <location>
        <begin position="553"/>
        <end position="582"/>
    </location>
</feature>
<keyword evidence="5" id="KW-0325">Glycoprotein</keyword>
<evidence type="ECO:0000256" key="8">
    <source>
        <dbReference type="SAM" id="Phobius"/>
    </source>
</evidence>
<evidence type="ECO:0000313" key="12">
    <source>
        <dbReference type="Proteomes" id="UP001347796"/>
    </source>
</evidence>
<feature type="domain" description="Sushi" evidence="10">
    <location>
        <begin position="295"/>
        <end position="367"/>
    </location>
</feature>
<dbReference type="EMBL" id="JAZGQO010000007">
    <property type="protein sequence ID" value="KAK6182974.1"/>
    <property type="molecule type" value="Genomic_DNA"/>
</dbReference>
<proteinExistence type="predicted"/>
<keyword evidence="8" id="KW-0472">Membrane</keyword>
<feature type="chain" id="PRO_5042842809" description="Sushi domain-containing protein" evidence="9">
    <location>
        <begin position="21"/>
        <end position="615"/>
    </location>
</feature>
<comment type="caution">
    <text evidence="11">The sequence shown here is derived from an EMBL/GenBank/DDBJ whole genome shotgun (WGS) entry which is preliminary data.</text>
</comment>
<evidence type="ECO:0000256" key="4">
    <source>
        <dbReference type="ARBA" id="ARBA00023157"/>
    </source>
</evidence>
<reference evidence="11 12" key="1">
    <citation type="submission" date="2024-01" db="EMBL/GenBank/DDBJ databases">
        <title>The genome of the rayed Mediterranean limpet Patella caerulea (Linnaeus, 1758).</title>
        <authorList>
            <person name="Anh-Thu Weber A."/>
            <person name="Halstead-Nussloch G."/>
        </authorList>
    </citation>
    <scope>NUCLEOTIDE SEQUENCE [LARGE SCALE GENOMIC DNA]</scope>
    <source>
        <strain evidence="11">AATW-2023a</strain>
        <tissue evidence="11">Whole specimen</tissue>
    </source>
</reference>
<evidence type="ECO:0000256" key="2">
    <source>
        <dbReference type="ARBA" id="ARBA00022729"/>
    </source>
</evidence>
<name>A0AAN8K211_PATCE</name>
<feature type="disulfide bond" evidence="6">
    <location>
        <begin position="260"/>
        <end position="287"/>
    </location>
</feature>
<accession>A0AAN8K211</accession>
<dbReference type="Gene3D" id="2.10.70.10">
    <property type="entry name" value="Complement Module, domain 1"/>
    <property type="match status" value="5"/>
</dbReference>
<feature type="region of interest" description="Disordered" evidence="7">
    <location>
        <begin position="479"/>
        <end position="538"/>
    </location>
</feature>
<keyword evidence="3" id="KW-0677">Repeat</keyword>
<gene>
    <name evidence="11" type="ORF">SNE40_010534</name>
</gene>
<evidence type="ECO:0000313" key="11">
    <source>
        <dbReference type="EMBL" id="KAK6182974.1"/>
    </source>
</evidence>
<feature type="domain" description="Sushi" evidence="10">
    <location>
        <begin position="221"/>
        <end position="289"/>
    </location>
</feature>
<dbReference type="SUPFAM" id="SSF57535">
    <property type="entry name" value="Complement control module/SCR domain"/>
    <property type="match status" value="5"/>
</dbReference>
<feature type="transmembrane region" description="Helical" evidence="8">
    <location>
        <begin position="401"/>
        <end position="424"/>
    </location>
</feature>
<keyword evidence="12" id="KW-1185">Reference proteome</keyword>
<dbReference type="InterPro" id="IPR000436">
    <property type="entry name" value="Sushi_SCR_CCP_dom"/>
</dbReference>
<sequence length="615" mass="67807">MKKNLVHLCFLLGVLYLVKADECEPPNDEFPNGEKTVFNSTRVRVHYKCSIGYILVGESKQVCGDDGKWEPKFPPKCLHPQETTPKCNRLPYALHSKIIFRGTSLYHEVGDTATIICDQQYTTTGGRYKESFQIVCGADGKWAMSDGTKPILACTIRRCPLPPTVPNALYHYSSLPPLMGEGSRVLYTCQPKYVLVDSKNNFLTCQAGNWEGSIPTCVRKAACSSPRAIHNGHWHLVKESGNEEQVFGEYKVGSKIQYRCDIGYKAIGSIMLECTDNHLWSKVPPICVYTNEPNWYCPTLRHIEHGVCKCAEENSSNNLELCEPFERGVEIQCMCDKGYTLVGASRLKCTQNNNKGVWDEDVPYCLTITDDIGVASGQGPESSDSSSSSSGTDVTNHVSTLVIVIATACSVLGVLLLVMVIVVFRRKKQRPHLFHPGMTPTPYSRVHISSIDDHDRVALMAYADATRVHLPTYEEAMQQGQFRPSNSTATTPTAAPQGSEYRPLPNIPPTIRNIHTGLDSNRHSSVTTSTMNRDGTSEIFGSLDTVNVSMSDASTSGETFDSGTSTRSISSQRATAGSLMSSADNLANDDARLLDNRSENMTELVTQTPIEEKED</sequence>
<evidence type="ECO:0000256" key="3">
    <source>
        <dbReference type="ARBA" id="ARBA00022737"/>
    </source>
</evidence>
<dbReference type="PANTHER" id="PTHR46393">
    <property type="entry name" value="SUSHI DOMAIN-CONTAINING PROTEIN"/>
    <property type="match status" value="1"/>
</dbReference>
<dbReference type="PROSITE" id="PS50923">
    <property type="entry name" value="SUSHI"/>
    <property type="match status" value="4"/>
</dbReference>
<organism evidence="11 12">
    <name type="scientific">Patella caerulea</name>
    <name type="common">Rayed Mediterranean limpet</name>
    <dbReference type="NCBI Taxonomy" id="87958"/>
    <lineage>
        <taxon>Eukaryota</taxon>
        <taxon>Metazoa</taxon>
        <taxon>Spiralia</taxon>
        <taxon>Lophotrochozoa</taxon>
        <taxon>Mollusca</taxon>
        <taxon>Gastropoda</taxon>
        <taxon>Patellogastropoda</taxon>
        <taxon>Patelloidea</taxon>
        <taxon>Patellidae</taxon>
        <taxon>Patella</taxon>
    </lineage>
</organism>
<dbReference type="AlphaFoldDB" id="A0AAN8K211"/>
<feature type="compositionally biased region" description="Polar residues" evidence="7">
    <location>
        <begin position="523"/>
        <end position="534"/>
    </location>
</feature>